<comment type="caution">
    <text evidence="4">The sequence shown here is derived from an EMBL/GenBank/DDBJ whole genome shotgun (WGS) entry which is preliminary data.</text>
</comment>
<accession>A0A397SMQ6</accession>
<dbReference type="STRING" id="658196.A0A397SMQ6"/>
<dbReference type="InterPro" id="IPR009009">
    <property type="entry name" value="RlpA-like_DPBB"/>
</dbReference>
<dbReference type="Proteomes" id="UP000265703">
    <property type="component" value="Unassembled WGS sequence"/>
</dbReference>
<evidence type="ECO:0000256" key="2">
    <source>
        <dbReference type="SAM" id="SignalP"/>
    </source>
</evidence>
<dbReference type="SUPFAM" id="SSF50685">
    <property type="entry name" value="Barwin-like endoglucanases"/>
    <property type="match status" value="1"/>
</dbReference>
<gene>
    <name evidence="4" type="ORF">C1645_727233</name>
</gene>
<dbReference type="PANTHER" id="PTHR31836">
    <property type="match status" value="1"/>
</dbReference>
<proteinExistence type="predicted"/>
<dbReference type="Pfam" id="PF03330">
    <property type="entry name" value="DPBB_1"/>
    <property type="match status" value="1"/>
</dbReference>
<dbReference type="OrthoDB" id="623670at2759"/>
<feature type="domain" description="RlpA-like protein double-psi beta-barrel" evidence="3">
    <location>
        <begin position="89"/>
        <end position="136"/>
    </location>
</feature>
<evidence type="ECO:0000259" key="3">
    <source>
        <dbReference type="Pfam" id="PF03330"/>
    </source>
</evidence>
<dbReference type="CDD" id="cd22191">
    <property type="entry name" value="DPBB_RlpA_EXP_N-like"/>
    <property type="match status" value="1"/>
</dbReference>
<dbReference type="EMBL" id="QKYT01000378">
    <property type="protein sequence ID" value="RIA86189.1"/>
    <property type="molecule type" value="Genomic_DNA"/>
</dbReference>
<dbReference type="Gene3D" id="2.40.40.10">
    <property type="entry name" value="RlpA-like domain"/>
    <property type="match status" value="1"/>
</dbReference>
<evidence type="ECO:0000313" key="4">
    <source>
        <dbReference type="EMBL" id="RIA86189.1"/>
    </source>
</evidence>
<protein>
    <submittedName>
        <fullName evidence="4">Expansin module family protein</fullName>
    </submittedName>
</protein>
<dbReference type="PANTHER" id="PTHR31836:SF21">
    <property type="entry name" value="EXPANSIN-LIKE PROTEIN 7"/>
    <property type="match status" value="1"/>
</dbReference>
<dbReference type="InterPro" id="IPR036908">
    <property type="entry name" value="RlpA-like_sf"/>
</dbReference>
<evidence type="ECO:0000256" key="1">
    <source>
        <dbReference type="ARBA" id="ARBA00022729"/>
    </source>
</evidence>
<sequence>MKAILVLLILALSTFTIIRAEEGFIRRMEFSSLKKRGDVNAKITFYDDDQLDNSACYGNNGIRSYNAKPSDRIGAMSMRGLEKCYQCLKITNPRNNRSVTVKIIDKCVGCAKNQVDLTPSAFKQIADLDLGIVNIKWTPVSCPPKGRFPTFEKKRKTK</sequence>
<feature type="chain" id="PRO_5017444156" evidence="2">
    <location>
        <begin position="21"/>
        <end position="158"/>
    </location>
</feature>
<organism evidence="4 5">
    <name type="scientific">Glomus cerebriforme</name>
    <dbReference type="NCBI Taxonomy" id="658196"/>
    <lineage>
        <taxon>Eukaryota</taxon>
        <taxon>Fungi</taxon>
        <taxon>Fungi incertae sedis</taxon>
        <taxon>Mucoromycota</taxon>
        <taxon>Glomeromycotina</taxon>
        <taxon>Glomeromycetes</taxon>
        <taxon>Glomerales</taxon>
        <taxon>Glomeraceae</taxon>
        <taxon>Glomus</taxon>
    </lineage>
</organism>
<dbReference type="AlphaFoldDB" id="A0A397SMQ6"/>
<reference evidence="4 5" key="1">
    <citation type="submission" date="2018-06" db="EMBL/GenBank/DDBJ databases">
        <title>Comparative genomics reveals the genomic features of Rhizophagus irregularis, R. cerebriforme, R. diaphanum and Gigaspora rosea, and their symbiotic lifestyle signature.</title>
        <authorList>
            <person name="Morin E."/>
            <person name="San Clemente H."/>
            <person name="Chen E.C.H."/>
            <person name="De La Providencia I."/>
            <person name="Hainaut M."/>
            <person name="Kuo A."/>
            <person name="Kohler A."/>
            <person name="Murat C."/>
            <person name="Tang N."/>
            <person name="Roy S."/>
            <person name="Loubradou J."/>
            <person name="Henrissat B."/>
            <person name="Grigoriev I.V."/>
            <person name="Corradi N."/>
            <person name="Roux C."/>
            <person name="Martin F.M."/>
        </authorList>
    </citation>
    <scope>NUCLEOTIDE SEQUENCE [LARGE SCALE GENOMIC DNA]</scope>
    <source>
        <strain evidence="4 5">DAOM 227022</strain>
    </source>
</reference>
<dbReference type="InterPro" id="IPR051477">
    <property type="entry name" value="Expansin_CellWall"/>
</dbReference>
<evidence type="ECO:0000313" key="5">
    <source>
        <dbReference type="Proteomes" id="UP000265703"/>
    </source>
</evidence>
<keyword evidence="1 2" id="KW-0732">Signal</keyword>
<feature type="signal peptide" evidence="2">
    <location>
        <begin position="1"/>
        <end position="20"/>
    </location>
</feature>
<name>A0A397SMQ6_9GLOM</name>
<keyword evidence="5" id="KW-1185">Reference proteome</keyword>